<comment type="caution">
    <text evidence="3">The sequence shown here is derived from an EMBL/GenBank/DDBJ whole genome shotgun (WGS) entry which is preliminary data.</text>
</comment>
<dbReference type="EMBL" id="BTRK01000002">
    <property type="protein sequence ID" value="GMR35590.1"/>
    <property type="molecule type" value="Genomic_DNA"/>
</dbReference>
<evidence type="ECO:0000313" key="2">
    <source>
        <dbReference type="EMBL" id="GMR35590.1"/>
    </source>
</evidence>
<evidence type="ECO:0008006" key="6">
    <source>
        <dbReference type="Google" id="ProtNLM"/>
    </source>
</evidence>
<dbReference type="EMBL" id="BTRK01000002">
    <property type="protein sequence ID" value="GMR35599.1"/>
    <property type="molecule type" value="Genomic_DNA"/>
</dbReference>
<name>A0AAN4ZAP7_9BILA</name>
<keyword evidence="1" id="KW-0812">Transmembrane</keyword>
<dbReference type="EMBL" id="BTRK01000002">
    <property type="protein sequence ID" value="GMR35591.1"/>
    <property type="molecule type" value="Genomic_DNA"/>
</dbReference>
<keyword evidence="1" id="KW-1133">Transmembrane helix</keyword>
<reference evidence="3" key="2">
    <citation type="submission" date="2023-06" db="EMBL/GenBank/DDBJ databases">
        <title>Genome assembly of Pristionchus species.</title>
        <authorList>
            <person name="Yoshida K."/>
            <person name="Sommer R.J."/>
        </authorList>
    </citation>
    <scope>NUCLEOTIDE SEQUENCE</scope>
    <source>
        <strain evidence="3">RS5460</strain>
    </source>
</reference>
<gene>
    <name evidence="2" type="ORF">PMAYCL1PPCAC_05785</name>
    <name evidence="3" type="ORF">PMAYCL1PPCAC_05786</name>
    <name evidence="4" type="ORF">PMAYCL1PPCAC_05794</name>
</gene>
<feature type="transmembrane region" description="Helical" evidence="1">
    <location>
        <begin position="23"/>
        <end position="46"/>
    </location>
</feature>
<evidence type="ECO:0000313" key="5">
    <source>
        <dbReference type="Proteomes" id="UP001328107"/>
    </source>
</evidence>
<accession>A0AAN4ZAP7</accession>
<sequence>IIEWVTQKPSFLVISTSRFNYPAALFALGSMSICWITLLIMLYQLISEINSGMMRASTATKRYHKSAVFSLVMQVIKMTLDK</sequence>
<protein>
    <recommendedName>
        <fullName evidence="6">G protein-coupled receptor</fullName>
    </recommendedName>
</protein>
<dbReference type="Proteomes" id="UP001328107">
    <property type="component" value="Unassembled WGS sequence"/>
</dbReference>
<keyword evidence="1" id="KW-0472">Membrane</keyword>
<dbReference type="AlphaFoldDB" id="A0AAN4ZAP7"/>
<evidence type="ECO:0000256" key="1">
    <source>
        <dbReference type="SAM" id="Phobius"/>
    </source>
</evidence>
<keyword evidence="5" id="KW-1185">Reference proteome</keyword>
<evidence type="ECO:0000313" key="3">
    <source>
        <dbReference type="EMBL" id="GMR35591.1"/>
    </source>
</evidence>
<proteinExistence type="predicted"/>
<evidence type="ECO:0000313" key="4">
    <source>
        <dbReference type="EMBL" id="GMR35599.1"/>
    </source>
</evidence>
<reference evidence="5" key="1">
    <citation type="submission" date="2022-10" db="EMBL/GenBank/DDBJ databases">
        <title>Genome assembly of Pristionchus species.</title>
        <authorList>
            <person name="Yoshida K."/>
            <person name="Sommer R.J."/>
        </authorList>
    </citation>
    <scope>NUCLEOTIDE SEQUENCE [LARGE SCALE GENOMIC DNA]</scope>
    <source>
        <strain evidence="4 5">RS5460</strain>
    </source>
</reference>
<feature type="non-terminal residue" evidence="3">
    <location>
        <position position="1"/>
    </location>
</feature>
<organism evidence="3 5">
    <name type="scientific">Pristionchus mayeri</name>
    <dbReference type="NCBI Taxonomy" id="1317129"/>
    <lineage>
        <taxon>Eukaryota</taxon>
        <taxon>Metazoa</taxon>
        <taxon>Ecdysozoa</taxon>
        <taxon>Nematoda</taxon>
        <taxon>Chromadorea</taxon>
        <taxon>Rhabditida</taxon>
        <taxon>Rhabditina</taxon>
        <taxon>Diplogasteromorpha</taxon>
        <taxon>Diplogasteroidea</taxon>
        <taxon>Neodiplogasteridae</taxon>
        <taxon>Pristionchus</taxon>
    </lineage>
</organism>